<dbReference type="Pfam" id="PF11776">
    <property type="entry name" value="RcnB"/>
    <property type="match status" value="1"/>
</dbReference>
<evidence type="ECO:0000256" key="1">
    <source>
        <dbReference type="SAM" id="MobiDB-lite"/>
    </source>
</evidence>
<proteinExistence type="predicted"/>
<evidence type="ECO:0000256" key="2">
    <source>
        <dbReference type="SAM" id="SignalP"/>
    </source>
</evidence>
<dbReference type="EMBL" id="AVPS01000005">
    <property type="protein sequence ID" value="KGM51844.1"/>
    <property type="molecule type" value="Genomic_DNA"/>
</dbReference>
<dbReference type="Proteomes" id="UP000030017">
    <property type="component" value="Unassembled WGS sequence"/>
</dbReference>
<comment type="caution">
    <text evidence="3">The sequence shown here is derived from an EMBL/GenBank/DDBJ whole genome shotgun (WGS) entry which is preliminary data.</text>
</comment>
<feature type="chain" id="PRO_5001969109" description="Regulator RcnB of Ni and Co efflux" evidence="2">
    <location>
        <begin position="24"/>
        <end position="163"/>
    </location>
</feature>
<feature type="region of interest" description="Disordered" evidence="1">
    <location>
        <begin position="26"/>
        <end position="80"/>
    </location>
</feature>
<sequence>MKKLLIASALAAVGVAFSGNAFADDDRGREARKEYQEAQREHLKDRREAIREYEKDRREYEKDRREDMREAAKDRREAEREYWKDRQEAEREWRKDVREHRRWARGEYIPRDYLDDRYYMRDYYDYDLAVPPDGYRWVRPYQGDDTYYLVQMATGLISSILGD</sequence>
<dbReference type="RefSeq" id="WP_052103724.1">
    <property type="nucleotide sequence ID" value="NZ_AVPS01000005.1"/>
</dbReference>
<evidence type="ECO:0000313" key="4">
    <source>
        <dbReference type="Proteomes" id="UP000030017"/>
    </source>
</evidence>
<evidence type="ECO:0008006" key="5">
    <source>
        <dbReference type="Google" id="ProtNLM"/>
    </source>
</evidence>
<keyword evidence="2" id="KW-0732">Signal</keyword>
<keyword evidence="4" id="KW-1185">Reference proteome</keyword>
<dbReference type="OrthoDB" id="6025819at2"/>
<evidence type="ECO:0000313" key="3">
    <source>
        <dbReference type="EMBL" id="KGM51844.1"/>
    </source>
</evidence>
<dbReference type="InterPro" id="IPR024572">
    <property type="entry name" value="RcnB"/>
</dbReference>
<dbReference type="eggNOG" id="COG5455">
    <property type="taxonomic scope" value="Bacteria"/>
</dbReference>
<feature type="signal peptide" evidence="2">
    <location>
        <begin position="1"/>
        <end position="23"/>
    </location>
</feature>
<name>A0A0A0ENB2_9GAMM</name>
<dbReference type="Gene3D" id="3.10.450.160">
    <property type="entry name" value="inner membrane protein cigr"/>
    <property type="match status" value="1"/>
</dbReference>
<protein>
    <recommendedName>
        <fullName evidence="5">Regulator RcnB of Ni and Co efflux</fullName>
    </recommendedName>
</protein>
<organism evidence="3 4">
    <name type="scientific">Lysobacter concretionis Ko07 = DSM 16239</name>
    <dbReference type="NCBI Taxonomy" id="1122185"/>
    <lineage>
        <taxon>Bacteria</taxon>
        <taxon>Pseudomonadati</taxon>
        <taxon>Pseudomonadota</taxon>
        <taxon>Gammaproteobacteria</taxon>
        <taxon>Lysobacterales</taxon>
        <taxon>Lysobacteraceae</taxon>
        <taxon>Novilysobacter</taxon>
    </lineage>
</organism>
<accession>A0A0A0ENB2</accession>
<dbReference type="STRING" id="1122185.N792_09400"/>
<dbReference type="AlphaFoldDB" id="A0A0A0ENB2"/>
<reference evidence="3 4" key="1">
    <citation type="submission" date="2013-08" db="EMBL/GenBank/DDBJ databases">
        <title>Genome sequencing of Lysobacter.</title>
        <authorList>
            <person name="Zhang S."/>
            <person name="Wang G."/>
        </authorList>
    </citation>
    <scope>NUCLEOTIDE SEQUENCE [LARGE SCALE GENOMIC DNA]</scope>
    <source>
        <strain evidence="3 4">Ko07</strain>
    </source>
</reference>
<gene>
    <name evidence="3" type="ORF">N792_09400</name>
</gene>